<evidence type="ECO:0000256" key="6">
    <source>
        <dbReference type="ARBA" id="ARBA00022777"/>
    </source>
</evidence>
<dbReference type="CDD" id="cd00082">
    <property type="entry name" value="HisKA"/>
    <property type="match status" value="1"/>
</dbReference>
<dbReference type="PROSITE" id="PS50109">
    <property type="entry name" value="HIS_KIN"/>
    <property type="match status" value="1"/>
</dbReference>
<reference evidence="14 15" key="1">
    <citation type="journal article" date="2019" name="Syst. Appl. Microbiol.">
        <title>Microvirga tunisiensis sp. nov., a root nodule symbiotic bacterium isolated from Lupinus micranthus and L. luteus grown in Northern Tunisia.</title>
        <authorList>
            <person name="Msaddak A."/>
            <person name="Rejili M."/>
            <person name="Duran D."/>
            <person name="Mars M."/>
            <person name="Palacios J.M."/>
            <person name="Ruiz-Argueso T."/>
            <person name="Rey L."/>
            <person name="Imperial J."/>
        </authorList>
    </citation>
    <scope>NUCLEOTIDE SEQUENCE [LARGE SCALE GENOMIC DNA]</scope>
    <source>
        <strain evidence="14 15">Lmie10</strain>
    </source>
</reference>
<evidence type="ECO:0000256" key="4">
    <source>
        <dbReference type="ARBA" id="ARBA00022679"/>
    </source>
</evidence>
<dbReference type="InterPro" id="IPR035965">
    <property type="entry name" value="PAS-like_dom_sf"/>
</dbReference>
<dbReference type="InterPro" id="IPR011006">
    <property type="entry name" value="CheY-like_superfamily"/>
</dbReference>
<keyword evidence="15" id="KW-1185">Reference proteome</keyword>
<dbReference type="PROSITE" id="PS50112">
    <property type="entry name" value="PAS"/>
    <property type="match status" value="1"/>
</dbReference>
<feature type="modified residue" description="4-aspartylphosphate" evidence="9">
    <location>
        <position position="568"/>
    </location>
</feature>
<dbReference type="Gene3D" id="1.10.287.130">
    <property type="match status" value="1"/>
</dbReference>
<dbReference type="InterPro" id="IPR003594">
    <property type="entry name" value="HATPase_dom"/>
</dbReference>
<dbReference type="InterPro" id="IPR003661">
    <property type="entry name" value="HisK_dim/P_dom"/>
</dbReference>
<dbReference type="InterPro" id="IPR004358">
    <property type="entry name" value="Sig_transdc_His_kin-like_C"/>
</dbReference>
<dbReference type="Pfam" id="PF00512">
    <property type="entry name" value="HisKA"/>
    <property type="match status" value="1"/>
</dbReference>
<dbReference type="PANTHER" id="PTHR43065">
    <property type="entry name" value="SENSOR HISTIDINE KINASE"/>
    <property type="match status" value="1"/>
</dbReference>
<evidence type="ECO:0000256" key="3">
    <source>
        <dbReference type="ARBA" id="ARBA00022553"/>
    </source>
</evidence>
<keyword evidence="8" id="KW-0902">Two-component regulatory system</keyword>
<dbReference type="InterPro" id="IPR013656">
    <property type="entry name" value="PAS_4"/>
</dbReference>
<dbReference type="RefSeq" id="WP_152710130.1">
    <property type="nucleotide sequence ID" value="NZ_VOSK01000010.1"/>
</dbReference>
<name>A0A5N7MCY4_9HYPH</name>
<dbReference type="InterPro" id="IPR036890">
    <property type="entry name" value="HATPase_C_sf"/>
</dbReference>
<accession>A0A5N7MCY4</accession>
<keyword evidence="4" id="KW-0808">Transferase</keyword>
<proteinExistence type="predicted"/>
<dbReference type="Pfam" id="PF00072">
    <property type="entry name" value="Response_reg"/>
    <property type="match status" value="2"/>
</dbReference>
<dbReference type="GO" id="GO:0000155">
    <property type="term" value="F:phosphorelay sensor kinase activity"/>
    <property type="evidence" value="ECO:0007669"/>
    <property type="project" value="InterPro"/>
</dbReference>
<dbReference type="GO" id="GO:0005524">
    <property type="term" value="F:ATP binding"/>
    <property type="evidence" value="ECO:0007669"/>
    <property type="project" value="UniProtKB-KW"/>
</dbReference>
<dbReference type="OrthoDB" id="9796100at2"/>
<dbReference type="Gene3D" id="3.40.50.2300">
    <property type="match status" value="2"/>
</dbReference>
<sequence length="638" mass="69825">MTLSSEMTSTSGTILVVDDEPDILIALEDLFENDYRVLTASSPIQALDIIRQEPDIAIIISDQRMPEMQGDEFLAKARHETDADAILLTGYADLKAVIGAVNKGRIMAYVPKPWDPAALSNMVATAYQRRMLARKLDTERALLHGLMESTGDLISFKDLDGRFVRLNASKARSLGCNSEDCLGRKERDYVSPERATMIEEAERRAIAARAPDDVIEERTSPDGTTQWVLINHIPILDEAGTVTNLATIERDITERKLMEMRLRQADKMQALGTLAGGVAHDFNNLLMAVLGSLDLASRRAPDDPRLTRLLQNATYAAERGASLTQRLLSFSRQRDLRLQAVDVNQVITGMNDLLTRTLGGVIRIERHLHDGLWTAMVDPDQLELAILNLCINARDAMTENGVLTLSTRNETVDEGRITELSGGEYVVISVKDTGSGIPPEVLARVLEPFFTTKEVGKGTGLGLPMVYGLAQQSGGTVTIHSTIGAGTTVELYLSRAAVEREDGPQEEPAIAPNAPKMRILLVDDDAEVRTVTAAYLNEMGHRVVEAADGLSALDILKADDQIDVLIADFAMPGMTGTDLADKAREIRSDLSILLVTGYADPKRLPNGYLMLHKPFSRADLAAKVTAATRWEQDRSSSI</sequence>
<feature type="domain" description="Histidine kinase" evidence="10">
    <location>
        <begin position="277"/>
        <end position="497"/>
    </location>
</feature>
<evidence type="ECO:0000256" key="9">
    <source>
        <dbReference type="PROSITE-ProRule" id="PRU00169"/>
    </source>
</evidence>
<gene>
    <name evidence="14" type="ORF">FS320_05730</name>
</gene>
<dbReference type="PRINTS" id="PR00344">
    <property type="entry name" value="BCTRLSENSOR"/>
</dbReference>
<dbReference type="InterPro" id="IPR000014">
    <property type="entry name" value="PAS"/>
</dbReference>
<dbReference type="SUPFAM" id="SSF52172">
    <property type="entry name" value="CheY-like"/>
    <property type="match status" value="2"/>
</dbReference>
<keyword evidence="6" id="KW-0418">Kinase</keyword>
<feature type="modified residue" description="4-aspartylphosphate" evidence="9">
    <location>
        <position position="62"/>
    </location>
</feature>
<dbReference type="SMART" id="SM00448">
    <property type="entry name" value="REC"/>
    <property type="match status" value="2"/>
</dbReference>
<comment type="catalytic activity">
    <reaction evidence="1">
        <text>ATP + protein L-histidine = ADP + protein N-phospho-L-histidine.</text>
        <dbReference type="EC" id="2.7.13.3"/>
    </reaction>
</comment>
<protein>
    <recommendedName>
        <fullName evidence="2">histidine kinase</fullName>
        <ecNumber evidence="2">2.7.13.3</ecNumber>
    </recommendedName>
</protein>
<dbReference type="Pfam" id="PF08448">
    <property type="entry name" value="PAS_4"/>
    <property type="match status" value="1"/>
</dbReference>
<dbReference type="Pfam" id="PF02518">
    <property type="entry name" value="HATPase_c"/>
    <property type="match status" value="1"/>
</dbReference>
<dbReference type="InterPro" id="IPR036097">
    <property type="entry name" value="HisK_dim/P_sf"/>
</dbReference>
<feature type="domain" description="Response regulatory" evidence="11">
    <location>
        <begin position="518"/>
        <end position="628"/>
    </location>
</feature>
<dbReference type="SMART" id="SM00091">
    <property type="entry name" value="PAS"/>
    <property type="match status" value="1"/>
</dbReference>
<dbReference type="SUPFAM" id="SSF55785">
    <property type="entry name" value="PYP-like sensor domain (PAS domain)"/>
    <property type="match status" value="1"/>
</dbReference>
<dbReference type="SUPFAM" id="SSF55874">
    <property type="entry name" value="ATPase domain of HSP90 chaperone/DNA topoisomerase II/histidine kinase"/>
    <property type="match status" value="1"/>
</dbReference>
<dbReference type="EC" id="2.7.13.3" evidence="2"/>
<dbReference type="InterPro" id="IPR000700">
    <property type="entry name" value="PAS-assoc_C"/>
</dbReference>
<keyword evidence="7" id="KW-0067">ATP-binding</keyword>
<dbReference type="SMART" id="SM00387">
    <property type="entry name" value="HATPase_c"/>
    <property type="match status" value="1"/>
</dbReference>
<evidence type="ECO:0000256" key="7">
    <source>
        <dbReference type="ARBA" id="ARBA00022840"/>
    </source>
</evidence>
<dbReference type="EMBL" id="VOSK01000010">
    <property type="protein sequence ID" value="MPR24743.1"/>
    <property type="molecule type" value="Genomic_DNA"/>
</dbReference>
<dbReference type="Gene3D" id="3.30.450.20">
    <property type="entry name" value="PAS domain"/>
    <property type="match status" value="1"/>
</dbReference>
<feature type="domain" description="PAS" evidence="12">
    <location>
        <begin position="139"/>
        <end position="209"/>
    </location>
</feature>
<evidence type="ECO:0000256" key="5">
    <source>
        <dbReference type="ARBA" id="ARBA00022741"/>
    </source>
</evidence>
<dbReference type="CDD" id="cd17569">
    <property type="entry name" value="REC_HupR-like"/>
    <property type="match status" value="1"/>
</dbReference>
<feature type="domain" description="Response regulatory" evidence="11">
    <location>
        <begin position="13"/>
        <end position="127"/>
    </location>
</feature>
<dbReference type="Proteomes" id="UP000403266">
    <property type="component" value="Unassembled WGS sequence"/>
</dbReference>
<keyword evidence="5" id="KW-0547">Nucleotide-binding</keyword>
<evidence type="ECO:0000313" key="15">
    <source>
        <dbReference type="Proteomes" id="UP000403266"/>
    </source>
</evidence>
<evidence type="ECO:0000313" key="14">
    <source>
        <dbReference type="EMBL" id="MPR24743.1"/>
    </source>
</evidence>
<dbReference type="Gene3D" id="3.30.565.10">
    <property type="entry name" value="Histidine kinase-like ATPase, C-terminal domain"/>
    <property type="match status" value="1"/>
</dbReference>
<evidence type="ECO:0000256" key="2">
    <source>
        <dbReference type="ARBA" id="ARBA00012438"/>
    </source>
</evidence>
<evidence type="ECO:0000259" key="12">
    <source>
        <dbReference type="PROSITE" id="PS50112"/>
    </source>
</evidence>
<evidence type="ECO:0000256" key="8">
    <source>
        <dbReference type="ARBA" id="ARBA00023012"/>
    </source>
</evidence>
<dbReference type="InterPro" id="IPR005467">
    <property type="entry name" value="His_kinase_dom"/>
</dbReference>
<dbReference type="PROSITE" id="PS50110">
    <property type="entry name" value="RESPONSE_REGULATORY"/>
    <property type="match status" value="2"/>
</dbReference>
<dbReference type="CDD" id="cd00130">
    <property type="entry name" value="PAS"/>
    <property type="match status" value="1"/>
</dbReference>
<dbReference type="NCBIfam" id="TIGR00229">
    <property type="entry name" value="sensory_box"/>
    <property type="match status" value="1"/>
</dbReference>
<comment type="caution">
    <text evidence="14">The sequence shown here is derived from an EMBL/GenBank/DDBJ whole genome shotgun (WGS) entry which is preliminary data.</text>
</comment>
<dbReference type="SMART" id="SM00388">
    <property type="entry name" value="HisKA"/>
    <property type="match status" value="1"/>
</dbReference>
<evidence type="ECO:0000259" key="11">
    <source>
        <dbReference type="PROSITE" id="PS50110"/>
    </source>
</evidence>
<dbReference type="PANTHER" id="PTHR43065:SF46">
    <property type="entry name" value="C4-DICARBOXYLATE TRANSPORT SENSOR PROTEIN DCTB"/>
    <property type="match status" value="1"/>
</dbReference>
<dbReference type="SUPFAM" id="SSF47384">
    <property type="entry name" value="Homodimeric domain of signal transducing histidine kinase"/>
    <property type="match status" value="1"/>
</dbReference>
<evidence type="ECO:0000256" key="1">
    <source>
        <dbReference type="ARBA" id="ARBA00000085"/>
    </source>
</evidence>
<dbReference type="AlphaFoldDB" id="A0A5N7MCY4"/>
<keyword evidence="3 9" id="KW-0597">Phosphoprotein</keyword>
<dbReference type="InterPro" id="IPR001789">
    <property type="entry name" value="Sig_transdc_resp-reg_receiver"/>
</dbReference>
<evidence type="ECO:0000259" key="10">
    <source>
        <dbReference type="PROSITE" id="PS50109"/>
    </source>
</evidence>
<organism evidence="14 15">
    <name type="scientific">Microvirga tunisiensis</name>
    <dbReference type="NCBI Taxonomy" id="2108360"/>
    <lineage>
        <taxon>Bacteria</taxon>
        <taxon>Pseudomonadati</taxon>
        <taxon>Pseudomonadota</taxon>
        <taxon>Alphaproteobacteria</taxon>
        <taxon>Hyphomicrobiales</taxon>
        <taxon>Methylobacteriaceae</taxon>
        <taxon>Microvirga</taxon>
    </lineage>
</organism>
<evidence type="ECO:0000259" key="13">
    <source>
        <dbReference type="PROSITE" id="PS50113"/>
    </source>
</evidence>
<feature type="domain" description="PAC" evidence="13">
    <location>
        <begin position="209"/>
        <end position="264"/>
    </location>
</feature>
<dbReference type="PROSITE" id="PS50113">
    <property type="entry name" value="PAC"/>
    <property type="match status" value="1"/>
</dbReference>